<dbReference type="Pfam" id="PF00579">
    <property type="entry name" value="tRNA-synt_1b"/>
    <property type="match status" value="1"/>
</dbReference>
<organism evidence="11">
    <name type="scientific">uncultured Sulfurovum sp</name>
    <dbReference type="NCBI Taxonomy" id="269237"/>
    <lineage>
        <taxon>Bacteria</taxon>
        <taxon>Pseudomonadati</taxon>
        <taxon>Campylobacterota</taxon>
        <taxon>Epsilonproteobacteria</taxon>
        <taxon>Campylobacterales</taxon>
        <taxon>Sulfurovaceae</taxon>
        <taxon>Sulfurovum</taxon>
        <taxon>environmental samples</taxon>
    </lineage>
</organism>
<keyword evidence="7 10" id="KW-0030">Aminoacyl-tRNA synthetase</keyword>
<dbReference type="EC" id="6.1.1.2" evidence="2 9"/>
<dbReference type="AlphaFoldDB" id="A0A6S6SXN4"/>
<evidence type="ECO:0000256" key="1">
    <source>
        <dbReference type="ARBA" id="ARBA00005594"/>
    </source>
</evidence>
<sequence>MRVLTGIQASGKLHIGNYFGAMKPMIELQEKEELFTFIANYHSLTTSKDAKLLRELTFDAAVDYLSLGINPEKTTFWVQSDVPQVLELYWMLSKFTPMGLLERAHSYKDKVAKGITANHALFSYPVLMAADILLLDTEKVPVGKDQIQHVEMTRDIATKFNNEYGEIFTLPEHVVNDEVATIPGIDGQKMSKSYDNAIDIFMETEKKLQKRCNKILSSSTPLGEPLEYDGCHIYNLASLFLDEQRKLELQARYKGGEEGYGHFKKYLKELIWDEFSEAREKREMYLNNPDLVKDILSDGAKKMRIIADEKMLQVRNAVGIL</sequence>
<evidence type="ECO:0000256" key="6">
    <source>
        <dbReference type="ARBA" id="ARBA00022917"/>
    </source>
</evidence>
<dbReference type="InterPro" id="IPR050203">
    <property type="entry name" value="Trp-tRNA_synthetase"/>
</dbReference>
<dbReference type="PANTHER" id="PTHR43766:SF1">
    <property type="entry name" value="TRYPTOPHAN--TRNA LIGASE, MITOCHONDRIAL"/>
    <property type="match status" value="1"/>
</dbReference>
<dbReference type="GO" id="GO:0004830">
    <property type="term" value="F:tryptophan-tRNA ligase activity"/>
    <property type="evidence" value="ECO:0007669"/>
    <property type="project" value="UniProtKB-UniRule"/>
</dbReference>
<proteinExistence type="inferred from homology"/>
<dbReference type="PRINTS" id="PR01039">
    <property type="entry name" value="TRNASYNTHTRP"/>
</dbReference>
<evidence type="ECO:0000256" key="7">
    <source>
        <dbReference type="ARBA" id="ARBA00023146"/>
    </source>
</evidence>
<dbReference type="InterPro" id="IPR002306">
    <property type="entry name" value="Trp-tRNA-ligase"/>
</dbReference>
<dbReference type="Gene3D" id="1.10.240.10">
    <property type="entry name" value="Tyrosyl-Transfer RNA Synthetase"/>
    <property type="match status" value="1"/>
</dbReference>
<evidence type="ECO:0000256" key="4">
    <source>
        <dbReference type="ARBA" id="ARBA00022741"/>
    </source>
</evidence>
<dbReference type="Gene3D" id="3.40.50.620">
    <property type="entry name" value="HUPs"/>
    <property type="match status" value="1"/>
</dbReference>
<keyword evidence="5 10" id="KW-0067">ATP-binding</keyword>
<dbReference type="GO" id="GO:0006436">
    <property type="term" value="P:tryptophanyl-tRNA aminoacylation"/>
    <property type="evidence" value="ECO:0007669"/>
    <property type="project" value="UniProtKB-UniRule"/>
</dbReference>
<accession>A0A6S6SXN4</accession>
<dbReference type="InterPro" id="IPR002305">
    <property type="entry name" value="aa-tRNA-synth_Ic"/>
</dbReference>
<keyword evidence="6 10" id="KW-0648">Protein biosynthesis</keyword>
<evidence type="ECO:0000256" key="8">
    <source>
        <dbReference type="ARBA" id="ARBA00049929"/>
    </source>
</evidence>
<dbReference type="SUPFAM" id="SSF52374">
    <property type="entry name" value="Nucleotidylyl transferase"/>
    <property type="match status" value="1"/>
</dbReference>
<dbReference type="GO" id="GO:0005829">
    <property type="term" value="C:cytosol"/>
    <property type="evidence" value="ECO:0007669"/>
    <property type="project" value="TreeGrafter"/>
</dbReference>
<dbReference type="PANTHER" id="PTHR43766">
    <property type="entry name" value="TRYPTOPHAN--TRNA LIGASE, MITOCHONDRIAL"/>
    <property type="match status" value="1"/>
</dbReference>
<evidence type="ECO:0000256" key="2">
    <source>
        <dbReference type="ARBA" id="ARBA00013161"/>
    </source>
</evidence>
<reference evidence="11" key="1">
    <citation type="submission" date="2020-01" db="EMBL/GenBank/DDBJ databases">
        <authorList>
            <person name="Meier V. D."/>
            <person name="Meier V D."/>
        </authorList>
    </citation>
    <scope>NUCLEOTIDE SEQUENCE</scope>
    <source>
        <strain evidence="11">HLG_WM_MAG_06</strain>
    </source>
</reference>
<gene>
    <name evidence="11" type="ORF">HELGO_WM7107</name>
</gene>
<evidence type="ECO:0000256" key="9">
    <source>
        <dbReference type="NCBIfam" id="TIGR00233"/>
    </source>
</evidence>
<dbReference type="InterPro" id="IPR014729">
    <property type="entry name" value="Rossmann-like_a/b/a_fold"/>
</dbReference>
<comment type="similarity">
    <text evidence="1 10">Belongs to the class-I aminoacyl-tRNA synthetase family.</text>
</comment>
<dbReference type="CDD" id="cd00806">
    <property type="entry name" value="TrpRS_core"/>
    <property type="match status" value="1"/>
</dbReference>
<dbReference type="GO" id="GO:0005524">
    <property type="term" value="F:ATP binding"/>
    <property type="evidence" value="ECO:0007669"/>
    <property type="project" value="UniProtKB-KW"/>
</dbReference>
<evidence type="ECO:0000256" key="5">
    <source>
        <dbReference type="ARBA" id="ARBA00022840"/>
    </source>
</evidence>
<dbReference type="EMBL" id="CACVAP010000083">
    <property type="protein sequence ID" value="CAA6815450.1"/>
    <property type="molecule type" value="Genomic_DNA"/>
</dbReference>
<dbReference type="FunFam" id="1.10.240.10:FF:000005">
    <property type="entry name" value="Tryptophan--tRNA ligase"/>
    <property type="match status" value="1"/>
</dbReference>
<protein>
    <recommendedName>
        <fullName evidence="2 9">Tryptophan--tRNA ligase</fullName>
        <ecNumber evidence="2 9">6.1.1.2</ecNumber>
    </recommendedName>
</protein>
<evidence type="ECO:0000256" key="10">
    <source>
        <dbReference type="RuleBase" id="RU363036"/>
    </source>
</evidence>
<evidence type="ECO:0000256" key="3">
    <source>
        <dbReference type="ARBA" id="ARBA00022598"/>
    </source>
</evidence>
<name>A0A6S6SXN4_9BACT</name>
<comment type="catalytic activity">
    <reaction evidence="8">
        <text>tRNA(Trp) + L-tryptophan + ATP = L-tryptophyl-tRNA(Trp) + AMP + diphosphate + H(+)</text>
        <dbReference type="Rhea" id="RHEA:24080"/>
        <dbReference type="Rhea" id="RHEA-COMP:9671"/>
        <dbReference type="Rhea" id="RHEA-COMP:9705"/>
        <dbReference type="ChEBI" id="CHEBI:15378"/>
        <dbReference type="ChEBI" id="CHEBI:30616"/>
        <dbReference type="ChEBI" id="CHEBI:33019"/>
        <dbReference type="ChEBI" id="CHEBI:57912"/>
        <dbReference type="ChEBI" id="CHEBI:78442"/>
        <dbReference type="ChEBI" id="CHEBI:78535"/>
        <dbReference type="ChEBI" id="CHEBI:456215"/>
        <dbReference type="EC" id="6.1.1.2"/>
    </reaction>
</comment>
<keyword evidence="3 10" id="KW-0436">Ligase</keyword>
<evidence type="ECO:0000313" key="11">
    <source>
        <dbReference type="EMBL" id="CAA6815450.1"/>
    </source>
</evidence>
<keyword evidence="4 10" id="KW-0547">Nucleotide-binding</keyword>
<dbReference type="NCBIfam" id="TIGR00233">
    <property type="entry name" value="trpS"/>
    <property type="match status" value="1"/>
</dbReference>